<protein>
    <submittedName>
        <fullName evidence="1">Uncharacterized protein</fullName>
    </submittedName>
</protein>
<evidence type="ECO:0000313" key="1">
    <source>
        <dbReference type="EMBL" id="KRY50600.1"/>
    </source>
</evidence>
<organism evidence="1 2">
    <name type="scientific">Trichinella britovi</name>
    <name type="common">Parasitic roundworm</name>
    <dbReference type="NCBI Taxonomy" id="45882"/>
    <lineage>
        <taxon>Eukaryota</taxon>
        <taxon>Metazoa</taxon>
        <taxon>Ecdysozoa</taxon>
        <taxon>Nematoda</taxon>
        <taxon>Enoplea</taxon>
        <taxon>Dorylaimia</taxon>
        <taxon>Trichinellida</taxon>
        <taxon>Trichinellidae</taxon>
        <taxon>Trichinella</taxon>
    </lineage>
</organism>
<accession>A0A0V1CN99</accession>
<dbReference type="EMBL" id="JYDI01000146">
    <property type="protein sequence ID" value="KRY50600.1"/>
    <property type="molecule type" value="Genomic_DNA"/>
</dbReference>
<keyword evidence="2" id="KW-1185">Reference proteome</keyword>
<sequence>MVSKTLRSLLSRADRLKADQQQVNFIAMQSKKSNRSLLYRVDKANSFTIAHSNPTGLHLWRVENYANVQVAIFLTHAHTRAYEWMYRKQTCTQSIINLLIFKF</sequence>
<comment type="caution">
    <text evidence="1">The sequence shown here is derived from an EMBL/GenBank/DDBJ whole genome shotgun (WGS) entry which is preliminary data.</text>
</comment>
<gene>
    <name evidence="1" type="ORF">T03_10508</name>
</gene>
<reference evidence="1 2" key="1">
    <citation type="submission" date="2015-01" db="EMBL/GenBank/DDBJ databases">
        <title>Evolution of Trichinella species and genotypes.</title>
        <authorList>
            <person name="Korhonen P.K."/>
            <person name="Edoardo P."/>
            <person name="Giuseppe L.R."/>
            <person name="Gasser R.B."/>
        </authorList>
    </citation>
    <scope>NUCLEOTIDE SEQUENCE [LARGE SCALE GENOMIC DNA]</scope>
    <source>
        <strain evidence="1">ISS120</strain>
    </source>
</reference>
<evidence type="ECO:0000313" key="2">
    <source>
        <dbReference type="Proteomes" id="UP000054653"/>
    </source>
</evidence>
<dbReference type="AlphaFoldDB" id="A0A0V1CN99"/>
<name>A0A0V1CN99_TRIBR</name>
<proteinExistence type="predicted"/>
<dbReference type="Proteomes" id="UP000054653">
    <property type="component" value="Unassembled WGS sequence"/>
</dbReference>